<protein>
    <recommendedName>
        <fullName evidence="1">Glycosyl transferase family 1 domain-containing protein</fullName>
    </recommendedName>
</protein>
<proteinExistence type="predicted"/>
<dbReference type="SUPFAM" id="SSF53756">
    <property type="entry name" value="UDP-Glycosyltransferase/glycogen phosphorylase"/>
    <property type="match status" value="1"/>
</dbReference>
<dbReference type="CDD" id="cd03801">
    <property type="entry name" value="GT4_PimA-like"/>
    <property type="match status" value="1"/>
</dbReference>
<name>A0A6C0JM60_9ZZZZ</name>
<sequence>MTDTNTNNNIRLHIPAIPYTITRDEYSHDAFTGKVKRFAPMMRSRGFEVFHYGIETSESGANKDIQLMTKDEWEKIRIESLIFLEPALSYEEAVKKNNDNTVILNHHSNWSSPLSIKFNELLRSKLKENYRSNQTDIVCIPLSRMYENSIKDCNYTIIEFGIGYSGSYLNYRIFESHAWLSHDLGMEKQSPNNYWFVVPHSFNTNEYKLSLKPNPKRIGFLGRLENFKGCHIIVEIAKKFPNIEFILCGAGNPTPYITNTTPNLIYKPPIHGKERSEYLGSCTAILCPTIYLEPFGCAAVEAQLCGTPVICADVGGMVETVEQFKTGIRCHTLADYCYGIQHALDGKFNRTYIRERAVNLYDMYKLAYNYEYIFKSVLDVSIPDKRGWYSNDSHIKIAHLLKADHSDKASVDKASVGRVTAEVQFIDLTVTSLPVTNLPVTSLPVTSLPVTSLPVTSLPVTSLPVTNNKENNKFCILLVGQMRTYDSSFIKNSYLHYLSKYESIDLYIYTWKKRGSSNRHNDKDTNDKENDIMNETKIINYYSKFPFFNVKQVIIDDFDIFYENLDSEMRDIYITPFTQHTSVTVSVPICYKYQQAVEHLKQFNINYSYCMLLRPDFEFISDVPLFNQLEDNIIYYKHWHLGCIDHGWFGTSNTIIKQLINIYTNIKKNIVNTNHNAKDKHYCNNDYILITTEKNNLQHRFINGTMNKQVCYDRGLLIDDHKIIDNYTYFSNTKSVETIINNKDITFKKIIPEKMPFSWVGYTIKKGKHNLSFNIKSSEDIDFSFIKSHSPVQFHKTPFIKKNCEELVSTEINVDNDTIIIFIFDDYPNCINITFKNITFKKI</sequence>
<evidence type="ECO:0000259" key="1">
    <source>
        <dbReference type="Pfam" id="PF00534"/>
    </source>
</evidence>
<dbReference type="Gene3D" id="3.40.50.2000">
    <property type="entry name" value="Glycogen Phosphorylase B"/>
    <property type="match status" value="1"/>
</dbReference>
<dbReference type="GO" id="GO:0016757">
    <property type="term" value="F:glycosyltransferase activity"/>
    <property type="evidence" value="ECO:0007669"/>
    <property type="project" value="InterPro"/>
</dbReference>
<dbReference type="EMBL" id="MN740419">
    <property type="protein sequence ID" value="QHU05810.1"/>
    <property type="molecule type" value="Genomic_DNA"/>
</dbReference>
<accession>A0A6C0JM60</accession>
<dbReference type="InterPro" id="IPR050194">
    <property type="entry name" value="Glycosyltransferase_grp1"/>
</dbReference>
<dbReference type="PANTHER" id="PTHR45947">
    <property type="entry name" value="SULFOQUINOVOSYL TRANSFERASE SQD2"/>
    <property type="match status" value="1"/>
</dbReference>
<dbReference type="PANTHER" id="PTHR45947:SF3">
    <property type="entry name" value="SULFOQUINOVOSYL TRANSFERASE SQD2"/>
    <property type="match status" value="1"/>
</dbReference>
<dbReference type="Pfam" id="PF00534">
    <property type="entry name" value="Glycos_transf_1"/>
    <property type="match status" value="1"/>
</dbReference>
<reference evidence="2" key="1">
    <citation type="journal article" date="2020" name="Nature">
        <title>Giant virus diversity and host interactions through global metagenomics.</title>
        <authorList>
            <person name="Schulz F."/>
            <person name="Roux S."/>
            <person name="Paez-Espino D."/>
            <person name="Jungbluth S."/>
            <person name="Walsh D.A."/>
            <person name="Denef V.J."/>
            <person name="McMahon K.D."/>
            <person name="Konstantinidis K.T."/>
            <person name="Eloe-Fadrosh E.A."/>
            <person name="Kyrpides N.C."/>
            <person name="Woyke T."/>
        </authorList>
    </citation>
    <scope>NUCLEOTIDE SEQUENCE</scope>
    <source>
        <strain evidence="2">GVMAG-M-3300027736-24</strain>
    </source>
</reference>
<dbReference type="InterPro" id="IPR001296">
    <property type="entry name" value="Glyco_trans_1"/>
</dbReference>
<organism evidence="2">
    <name type="scientific">viral metagenome</name>
    <dbReference type="NCBI Taxonomy" id="1070528"/>
    <lineage>
        <taxon>unclassified sequences</taxon>
        <taxon>metagenomes</taxon>
        <taxon>organismal metagenomes</taxon>
    </lineage>
</organism>
<dbReference type="AlphaFoldDB" id="A0A6C0JM60"/>
<evidence type="ECO:0000313" key="2">
    <source>
        <dbReference type="EMBL" id="QHU05810.1"/>
    </source>
</evidence>
<feature type="domain" description="Glycosyl transferase family 1" evidence="1">
    <location>
        <begin position="208"/>
        <end position="331"/>
    </location>
</feature>